<dbReference type="PANTHER" id="PTHR13904:SF0">
    <property type="entry name" value="U4_U6 SMALL NUCLEAR RIBONUCLEOPROTEIN PRP31"/>
    <property type="match status" value="1"/>
</dbReference>
<evidence type="ECO:0000256" key="1">
    <source>
        <dbReference type="ARBA" id="ARBA00004123"/>
    </source>
</evidence>
<dbReference type="Gene3D" id="1.10.287.4070">
    <property type="match status" value="1"/>
</dbReference>
<comment type="caution">
    <text evidence="7">The sequence shown here is derived from an EMBL/GenBank/DDBJ whole genome shotgun (WGS) entry which is preliminary data.</text>
</comment>
<gene>
    <name evidence="7" type="ORF">EZS28_000517</name>
</gene>
<dbReference type="InterPro" id="IPR036259">
    <property type="entry name" value="MFS_trans_sf"/>
</dbReference>
<feature type="transmembrane region" description="Helical" evidence="5">
    <location>
        <begin position="187"/>
        <end position="207"/>
    </location>
</feature>
<evidence type="ECO:0000259" key="6">
    <source>
        <dbReference type="PROSITE" id="PS51358"/>
    </source>
</evidence>
<evidence type="ECO:0000313" key="7">
    <source>
        <dbReference type="EMBL" id="KAA6403947.1"/>
    </source>
</evidence>
<feature type="transmembrane region" description="Helical" evidence="5">
    <location>
        <begin position="46"/>
        <end position="64"/>
    </location>
</feature>
<dbReference type="SUPFAM" id="SSF89124">
    <property type="entry name" value="Nop domain"/>
    <property type="match status" value="1"/>
</dbReference>
<proteinExistence type="predicted"/>
<dbReference type="GO" id="GO:0046540">
    <property type="term" value="C:U4/U6 x U5 tri-snRNP complex"/>
    <property type="evidence" value="ECO:0007669"/>
    <property type="project" value="InterPro"/>
</dbReference>
<dbReference type="OrthoDB" id="4771285at2759"/>
<feature type="compositionally biased region" description="Pro residues" evidence="4">
    <location>
        <begin position="705"/>
        <end position="719"/>
    </location>
</feature>
<dbReference type="InterPro" id="IPR036070">
    <property type="entry name" value="Nop_dom_sf"/>
</dbReference>
<feature type="transmembrane region" description="Helical" evidence="5">
    <location>
        <begin position="21"/>
        <end position="40"/>
    </location>
</feature>
<keyword evidence="2" id="KW-0539">Nucleus</keyword>
<feature type="compositionally biased region" description="Basic residues" evidence="4">
    <location>
        <begin position="721"/>
        <end position="735"/>
    </location>
</feature>
<dbReference type="EMBL" id="SNRW01000043">
    <property type="protein sequence ID" value="KAA6403947.1"/>
    <property type="molecule type" value="Genomic_DNA"/>
</dbReference>
<dbReference type="InterPro" id="IPR027105">
    <property type="entry name" value="Prp31"/>
</dbReference>
<feature type="region of interest" description="Disordered" evidence="4">
    <location>
        <begin position="702"/>
        <end position="738"/>
    </location>
</feature>
<accession>A0A5J4X9V7</accession>
<dbReference type="PROSITE" id="PS51358">
    <property type="entry name" value="NOP"/>
    <property type="match status" value="1"/>
</dbReference>
<name>A0A5J4X9V7_9EUKA</name>
<dbReference type="GO" id="GO:0071011">
    <property type="term" value="C:precatalytic spliceosome"/>
    <property type="evidence" value="ECO:0007669"/>
    <property type="project" value="TreeGrafter"/>
</dbReference>
<feature type="transmembrane region" description="Helical" evidence="5">
    <location>
        <begin position="213"/>
        <end position="238"/>
    </location>
</feature>
<evidence type="ECO:0000256" key="4">
    <source>
        <dbReference type="SAM" id="MobiDB-lite"/>
    </source>
</evidence>
<reference evidence="7 8" key="1">
    <citation type="submission" date="2019-03" db="EMBL/GenBank/DDBJ databases">
        <title>Single cell metagenomics reveals metabolic interactions within the superorganism composed of flagellate Streblomastix strix and complex community of Bacteroidetes bacteria on its surface.</title>
        <authorList>
            <person name="Treitli S.C."/>
            <person name="Kolisko M."/>
            <person name="Husnik F."/>
            <person name="Keeling P."/>
            <person name="Hampl V."/>
        </authorList>
    </citation>
    <scope>NUCLEOTIDE SEQUENCE [LARGE SCALE GENOMIC DNA]</scope>
    <source>
        <strain evidence="7">ST1C</strain>
    </source>
</reference>
<dbReference type="Gene3D" id="1.20.1250.20">
    <property type="entry name" value="MFS general substrate transporter like domains"/>
    <property type="match status" value="1"/>
</dbReference>
<dbReference type="Gene3D" id="1.10.246.90">
    <property type="entry name" value="Nop domain"/>
    <property type="match status" value="1"/>
</dbReference>
<dbReference type="InterPro" id="IPR019175">
    <property type="entry name" value="Prp31_C"/>
</dbReference>
<organism evidence="7 8">
    <name type="scientific">Streblomastix strix</name>
    <dbReference type="NCBI Taxonomy" id="222440"/>
    <lineage>
        <taxon>Eukaryota</taxon>
        <taxon>Metamonada</taxon>
        <taxon>Preaxostyla</taxon>
        <taxon>Oxymonadida</taxon>
        <taxon>Streblomastigidae</taxon>
        <taxon>Streblomastix</taxon>
    </lineage>
</organism>
<dbReference type="Proteomes" id="UP000324800">
    <property type="component" value="Unassembled WGS sequence"/>
</dbReference>
<dbReference type="SUPFAM" id="SSF103473">
    <property type="entry name" value="MFS general substrate transporter"/>
    <property type="match status" value="1"/>
</dbReference>
<dbReference type="Pfam" id="PF01798">
    <property type="entry name" value="Nop"/>
    <property type="match status" value="1"/>
</dbReference>
<feature type="transmembrane region" description="Helical" evidence="5">
    <location>
        <begin position="155"/>
        <end position="175"/>
    </location>
</feature>
<dbReference type="AlphaFoldDB" id="A0A5J4X9V7"/>
<dbReference type="Pfam" id="PF09785">
    <property type="entry name" value="Prp31_C"/>
    <property type="match status" value="1"/>
</dbReference>
<feature type="transmembrane region" description="Helical" evidence="5">
    <location>
        <begin position="289"/>
        <end position="310"/>
    </location>
</feature>
<protein>
    <submittedName>
        <fullName evidence="7">Putative U4/U6 small nuclear ribonucleoprotein Prp31</fullName>
    </submittedName>
</protein>
<dbReference type="InterPro" id="IPR042239">
    <property type="entry name" value="Nop_C"/>
</dbReference>
<dbReference type="PANTHER" id="PTHR13904">
    <property type="entry name" value="PRE-MRNA SPLICING FACTOR PRP31"/>
    <property type="match status" value="1"/>
</dbReference>
<evidence type="ECO:0000256" key="2">
    <source>
        <dbReference type="ARBA" id="ARBA00023242"/>
    </source>
</evidence>
<feature type="transmembrane region" description="Helical" evidence="5">
    <location>
        <begin position="97"/>
        <end position="114"/>
    </location>
</feature>
<dbReference type="GO" id="GO:0000244">
    <property type="term" value="P:spliceosomal tri-snRNP complex assembly"/>
    <property type="evidence" value="ECO:0007669"/>
    <property type="project" value="InterPro"/>
</dbReference>
<keyword evidence="5" id="KW-1133">Transmembrane helix</keyword>
<feature type="domain" description="Nop" evidence="6">
    <location>
        <begin position="586"/>
        <end position="705"/>
    </location>
</feature>
<evidence type="ECO:0000256" key="5">
    <source>
        <dbReference type="SAM" id="Phobius"/>
    </source>
</evidence>
<evidence type="ECO:0000313" key="8">
    <source>
        <dbReference type="Proteomes" id="UP000324800"/>
    </source>
</evidence>
<dbReference type="GO" id="GO:0005687">
    <property type="term" value="C:U4 snRNP"/>
    <property type="evidence" value="ECO:0007669"/>
    <property type="project" value="TreeGrafter"/>
</dbReference>
<dbReference type="InterPro" id="IPR002687">
    <property type="entry name" value="Nop_dom"/>
</dbReference>
<keyword evidence="3 7" id="KW-0687">Ribonucleoprotein</keyword>
<sequence>MLPARAIVFDIAGDGQELLGNSLIAVCVGVGNIFSFIVAALTPQPYYYAIGSIIVVTLPTLLFVHEDQYRRAEGEKIENPFRTTGLVLKKIKSGGPILRVAIVFTLSWWVFFFFNTSATLFSIQAIFHWKKEQVISDIQDYSLQIADKDDYSKGIMYGSLAMLAMSFLISVFSLISMSFMQCCGVKMTYFISQLFATLSMFALFAVTPMSSKFIWLMFVCYVIMGFSFTMFNSVPFAIVNESTYNTENSYFAGVMNCFCLLGQSLSQITCSIININIHDGEQIKGRYQLQWDFCALGIVSGLATFASLFLRHGHREYATIDDVPEDSIIDSDQTFEYPRLGSSAGRLNEDEEQERKMLLSDSLVWIIPGGEVTIIQKYRVDQTAEEAIKKKVKGIQLGQMKSIEDQDIKVSFHIASKNDGLVACCVSDLEYSNHIGMFVALSLLDGEQEDKLADIFRQFQTPSEPDKIVKLESEIDDEIIQVHETVSAAYAKKFLDLKQIIKNPIHYALLVSGFGDCEDMTKVNLPPCLSKSEEMGVKIAASICPHIRVFDKTELTRILNGCDAIINLGQKKQQLLYYIESLMPVIAPNVTSMVGAAVAAKLITLCGGLDKMSQMPACNILLLGATHGNDTRSIGKSEALVHSALLYSTQLVQDSPAALRIKTARILSGRVAMCARVDISKKMTTGIYGNELKEEIMKKIEKMNEPPPPKLVKPLPLPPSQRKKKRGGQRHRKTKEKYAVTEVRKQQNRIQFGGAEKETDGLSSYESGKGFGMLGIAGSGQIKVNTKASDLKISKKAQKSWGK</sequence>
<comment type="subcellular location">
    <subcellularLocation>
        <location evidence="1">Nucleus</location>
    </subcellularLocation>
</comment>
<keyword evidence="5" id="KW-0812">Transmembrane</keyword>
<keyword evidence="5" id="KW-0472">Membrane</keyword>
<evidence type="ECO:0000256" key="3">
    <source>
        <dbReference type="ARBA" id="ARBA00023274"/>
    </source>
</evidence>